<dbReference type="InterPro" id="IPR000182">
    <property type="entry name" value="GNAT_dom"/>
</dbReference>
<dbReference type="SUPFAM" id="SSF55729">
    <property type="entry name" value="Acyl-CoA N-acyltransferases (Nat)"/>
    <property type="match status" value="1"/>
</dbReference>
<dbReference type="InterPro" id="IPR027365">
    <property type="entry name" value="GNAT_acetyltra_YdfB-like"/>
</dbReference>
<keyword evidence="3" id="KW-1185">Reference proteome</keyword>
<evidence type="ECO:0000313" key="3">
    <source>
        <dbReference type="Proteomes" id="UP000586042"/>
    </source>
</evidence>
<dbReference type="AlphaFoldDB" id="A0A7Y6IEG0"/>
<evidence type="ECO:0000313" key="2">
    <source>
        <dbReference type="EMBL" id="NUW36085.1"/>
    </source>
</evidence>
<dbReference type="EMBL" id="JABWGN010000014">
    <property type="protein sequence ID" value="NUW36085.1"/>
    <property type="molecule type" value="Genomic_DNA"/>
</dbReference>
<gene>
    <name evidence="2" type="ORF">HTZ77_32410</name>
</gene>
<dbReference type="Proteomes" id="UP000586042">
    <property type="component" value="Unassembled WGS sequence"/>
</dbReference>
<dbReference type="Pfam" id="PF12746">
    <property type="entry name" value="GNAT_acetyltran"/>
    <property type="match status" value="1"/>
</dbReference>
<accession>A0A7Y6IEG0</accession>
<name>A0A7Y6IEG0_9ACTN</name>
<dbReference type="PROSITE" id="PS51186">
    <property type="entry name" value="GNAT"/>
    <property type="match status" value="1"/>
</dbReference>
<keyword evidence="2" id="KW-0808">Transferase</keyword>
<sequence length="239" mass="25786">MSRSALDRARRLWADLARVPAMFPERGGVSVVVSPQSWMCPPGWTGVIALDGAILATVPSADLVESVRGALLHHLARTTVDLALLPPRLRALDHLGPATLAYLDADDLVAAHTDAQVESLPVGHHDVRELVASVGEQDADECGLEEISSEAFVIREGRKVIAAAGHQQWLSMAAHMSVLTARDHRGRGLARRVASAAVADALARGLLPQWRARPEPSRHVARALGFREFGSQISILLRR</sequence>
<evidence type="ECO:0000259" key="1">
    <source>
        <dbReference type="PROSITE" id="PS51186"/>
    </source>
</evidence>
<feature type="domain" description="N-acetyltransferase" evidence="1">
    <location>
        <begin position="87"/>
        <end position="239"/>
    </location>
</feature>
<protein>
    <submittedName>
        <fullName evidence="2">GNAT family N-acetyltransferase</fullName>
    </submittedName>
</protein>
<dbReference type="Gene3D" id="3.40.630.30">
    <property type="match status" value="1"/>
</dbReference>
<comment type="caution">
    <text evidence="2">The sequence shown here is derived from an EMBL/GenBank/DDBJ whole genome shotgun (WGS) entry which is preliminary data.</text>
</comment>
<reference evidence="2 3" key="1">
    <citation type="submission" date="2020-06" db="EMBL/GenBank/DDBJ databases">
        <title>Nonomuraea sp. SMC257, a novel actinomycete isolated from soil.</title>
        <authorList>
            <person name="Chanama M."/>
        </authorList>
    </citation>
    <scope>NUCLEOTIDE SEQUENCE [LARGE SCALE GENOMIC DNA]</scope>
    <source>
        <strain evidence="2 3">SMC257</strain>
    </source>
</reference>
<proteinExistence type="predicted"/>
<organism evidence="2 3">
    <name type="scientific">Nonomuraea montanisoli</name>
    <dbReference type="NCBI Taxonomy" id="2741721"/>
    <lineage>
        <taxon>Bacteria</taxon>
        <taxon>Bacillati</taxon>
        <taxon>Actinomycetota</taxon>
        <taxon>Actinomycetes</taxon>
        <taxon>Streptosporangiales</taxon>
        <taxon>Streptosporangiaceae</taxon>
        <taxon>Nonomuraea</taxon>
    </lineage>
</organism>
<dbReference type="InterPro" id="IPR016181">
    <property type="entry name" value="Acyl_CoA_acyltransferase"/>
</dbReference>
<dbReference type="GO" id="GO:0016747">
    <property type="term" value="F:acyltransferase activity, transferring groups other than amino-acyl groups"/>
    <property type="evidence" value="ECO:0007669"/>
    <property type="project" value="InterPro"/>
</dbReference>